<dbReference type="Proteomes" id="UP000199666">
    <property type="component" value="Unassembled WGS sequence"/>
</dbReference>
<feature type="transmembrane region" description="Helical" evidence="1">
    <location>
        <begin position="20"/>
        <end position="44"/>
    </location>
</feature>
<organism evidence="2 3">
    <name type="scientific">Pedobacter insulae</name>
    <dbReference type="NCBI Taxonomy" id="414048"/>
    <lineage>
        <taxon>Bacteria</taxon>
        <taxon>Pseudomonadati</taxon>
        <taxon>Bacteroidota</taxon>
        <taxon>Sphingobacteriia</taxon>
        <taxon>Sphingobacteriales</taxon>
        <taxon>Sphingobacteriaceae</taxon>
        <taxon>Pedobacter</taxon>
    </lineage>
</organism>
<keyword evidence="1" id="KW-0472">Membrane</keyword>
<keyword evidence="3" id="KW-1185">Reference proteome</keyword>
<keyword evidence="1" id="KW-1133">Transmembrane helix</keyword>
<feature type="transmembrane region" description="Helical" evidence="1">
    <location>
        <begin position="96"/>
        <end position="117"/>
    </location>
</feature>
<protein>
    <submittedName>
        <fullName evidence="2">Uncharacterized protein</fullName>
    </submittedName>
</protein>
<evidence type="ECO:0000313" key="2">
    <source>
        <dbReference type="EMBL" id="SFG56571.1"/>
    </source>
</evidence>
<accession>A0A1I2T2Q5</accession>
<dbReference type="EMBL" id="FOPP01000001">
    <property type="protein sequence ID" value="SFG56571.1"/>
    <property type="molecule type" value="Genomic_DNA"/>
</dbReference>
<keyword evidence="1" id="KW-0812">Transmembrane</keyword>
<feature type="transmembrane region" description="Helical" evidence="1">
    <location>
        <begin position="56"/>
        <end position="76"/>
    </location>
</feature>
<sequence>MFNFFANRDGYNSLTHVLAGAVTVLCLITVVLNFVSLLSLIVNFPLNIPFGKGGKVLLALFSMIVGYFVLFSIFKFSKNGENKSLFSLRLETTRLVWIFFTGNFVILILLSFGRMYYFQ</sequence>
<gene>
    <name evidence="2" type="ORF">SAMN04489864_10171</name>
</gene>
<reference evidence="2 3" key="1">
    <citation type="submission" date="2016-10" db="EMBL/GenBank/DDBJ databases">
        <authorList>
            <person name="de Groot N.N."/>
        </authorList>
    </citation>
    <scope>NUCLEOTIDE SEQUENCE [LARGE SCALE GENOMIC DNA]</scope>
    <source>
        <strain evidence="2 3">DSM 18684</strain>
    </source>
</reference>
<evidence type="ECO:0000313" key="3">
    <source>
        <dbReference type="Proteomes" id="UP000199666"/>
    </source>
</evidence>
<dbReference type="AlphaFoldDB" id="A0A1I2T2Q5"/>
<evidence type="ECO:0000256" key="1">
    <source>
        <dbReference type="SAM" id="Phobius"/>
    </source>
</evidence>
<name>A0A1I2T2Q5_9SPHI</name>
<proteinExistence type="predicted"/>